<dbReference type="InterPro" id="IPR005467">
    <property type="entry name" value="His_kinase_dom"/>
</dbReference>
<dbReference type="eggNOG" id="COG2205">
    <property type="taxonomic scope" value="Bacteria"/>
</dbReference>
<dbReference type="PROSITE" id="PS50109">
    <property type="entry name" value="HIS_KIN"/>
    <property type="match status" value="1"/>
</dbReference>
<dbReference type="InterPro" id="IPR036890">
    <property type="entry name" value="HATPase_C_sf"/>
</dbReference>
<dbReference type="FunFam" id="1.10.287.130:FF:000001">
    <property type="entry name" value="Two-component sensor histidine kinase"/>
    <property type="match status" value="1"/>
</dbReference>
<feature type="transmembrane region" description="Helical" evidence="9">
    <location>
        <begin position="174"/>
        <end position="193"/>
    </location>
</feature>
<keyword evidence="5" id="KW-0808">Transferase</keyword>
<dbReference type="FunFam" id="3.30.565.10:FF:000006">
    <property type="entry name" value="Sensor histidine kinase WalK"/>
    <property type="match status" value="1"/>
</dbReference>
<dbReference type="SUPFAM" id="SSF47384">
    <property type="entry name" value="Homodimeric domain of signal transducing histidine kinase"/>
    <property type="match status" value="1"/>
</dbReference>
<proteinExistence type="predicted"/>
<keyword evidence="9" id="KW-1133">Transmembrane helix</keyword>
<protein>
    <recommendedName>
        <fullName evidence="3">histidine kinase</fullName>
        <ecNumber evidence="3">2.7.13.3</ecNumber>
    </recommendedName>
</protein>
<dbReference type="RefSeq" id="WP_005398320.1">
    <property type="nucleotide sequence ID" value="NZ_JH601088.1"/>
</dbReference>
<dbReference type="CDD" id="cd00082">
    <property type="entry name" value="HisKA"/>
    <property type="match status" value="1"/>
</dbReference>
<dbReference type="Proteomes" id="UP000004191">
    <property type="component" value="Unassembled WGS sequence"/>
</dbReference>
<evidence type="ECO:0000256" key="6">
    <source>
        <dbReference type="ARBA" id="ARBA00022777"/>
    </source>
</evidence>
<dbReference type="Pfam" id="PF00512">
    <property type="entry name" value="HisKA"/>
    <property type="match status" value="1"/>
</dbReference>
<dbReference type="PROSITE" id="PS50885">
    <property type="entry name" value="HAMP"/>
    <property type="match status" value="1"/>
</dbReference>
<dbReference type="Gene3D" id="6.10.340.10">
    <property type="match status" value="1"/>
</dbReference>
<dbReference type="eggNOG" id="COG5002">
    <property type="taxonomic scope" value="Bacteria"/>
</dbReference>
<dbReference type="CDD" id="cd06225">
    <property type="entry name" value="HAMP"/>
    <property type="match status" value="1"/>
</dbReference>
<dbReference type="InterPro" id="IPR003661">
    <property type="entry name" value="HisK_dim/P_dom"/>
</dbReference>
<reference evidence="12 13" key="1">
    <citation type="submission" date="2012-01" db="EMBL/GenBank/DDBJ databases">
        <title>The Genome Sequence of Helcococcus kunzii ATCC 51366.</title>
        <authorList>
            <consortium name="The Broad Institute Genome Sequencing Platform"/>
            <person name="Earl A."/>
            <person name="Ward D."/>
            <person name="Feldgarden M."/>
            <person name="Gevers D."/>
            <person name="Huys G."/>
            <person name="Young S.K."/>
            <person name="Zeng Q."/>
            <person name="Gargeya S."/>
            <person name="Fitzgerald M."/>
            <person name="Haas B."/>
            <person name="Abouelleil A."/>
            <person name="Alvarado L."/>
            <person name="Arachchi H.M."/>
            <person name="Berlin A."/>
            <person name="Chapman S.B."/>
            <person name="Gearin G."/>
            <person name="Goldberg J."/>
            <person name="Griggs A."/>
            <person name="Gujja S."/>
            <person name="Hansen M."/>
            <person name="Heiman D."/>
            <person name="Howarth C."/>
            <person name="Larimer J."/>
            <person name="Lui A."/>
            <person name="MacDonald P.J.P."/>
            <person name="McCowen C."/>
            <person name="Montmayeur A."/>
            <person name="Murphy C."/>
            <person name="Neiman D."/>
            <person name="Pearson M."/>
            <person name="Priest M."/>
            <person name="Roberts A."/>
            <person name="Saif S."/>
            <person name="Shea T."/>
            <person name="Sisk P."/>
            <person name="Stolte C."/>
            <person name="Sykes S."/>
            <person name="Wortman J."/>
            <person name="Nusbaum C."/>
            <person name="Birren B."/>
        </authorList>
    </citation>
    <scope>NUCLEOTIDE SEQUENCE [LARGE SCALE GENOMIC DNA]</scope>
    <source>
        <strain evidence="12 13">ATCC 51366</strain>
    </source>
</reference>
<evidence type="ECO:0000256" key="1">
    <source>
        <dbReference type="ARBA" id="ARBA00000085"/>
    </source>
</evidence>
<dbReference type="CDD" id="cd00075">
    <property type="entry name" value="HATPase"/>
    <property type="match status" value="1"/>
</dbReference>
<dbReference type="InterPro" id="IPR050736">
    <property type="entry name" value="Sensor_HK_Regulatory"/>
</dbReference>
<comment type="subcellular location">
    <subcellularLocation>
        <location evidence="2">Membrane</location>
    </subcellularLocation>
</comment>
<dbReference type="SMART" id="SM00304">
    <property type="entry name" value="HAMP"/>
    <property type="match status" value="1"/>
</dbReference>
<comment type="catalytic activity">
    <reaction evidence="1">
        <text>ATP + protein L-histidine = ADP + protein N-phospho-L-histidine.</text>
        <dbReference type="EC" id="2.7.13.3"/>
    </reaction>
</comment>
<dbReference type="InterPro" id="IPR003660">
    <property type="entry name" value="HAMP_dom"/>
</dbReference>
<dbReference type="SUPFAM" id="SSF55874">
    <property type="entry name" value="ATPase domain of HSP90 chaperone/DNA topoisomerase II/histidine kinase"/>
    <property type="match status" value="1"/>
</dbReference>
<dbReference type="Gene3D" id="3.30.565.10">
    <property type="entry name" value="Histidine kinase-like ATPase, C-terminal domain"/>
    <property type="match status" value="1"/>
</dbReference>
<dbReference type="PRINTS" id="PR00344">
    <property type="entry name" value="BCTRLSENSOR"/>
</dbReference>
<evidence type="ECO:0000313" key="13">
    <source>
        <dbReference type="Proteomes" id="UP000004191"/>
    </source>
</evidence>
<evidence type="ECO:0000256" key="4">
    <source>
        <dbReference type="ARBA" id="ARBA00022553"/>
    </source>
</evidence>
<dbReference type="PANTHER" id="PTHR43711">
    <property type="entry name" value="TWO-COMPONENT HISTIDINE KINASE"/>
    <property type="match status" value="1"/>
</dbReference>
<dbReference type="AlphaFoldDB" id="H3NNI4"/>
<evidence type="ECO:0000256" key="3">
    <source>
        <dbReference type="ARBA" id="ARBA00012438"/>
    </source>
</evidence>
<evidence type="ECO:0000259" key="11">
    <source>
        <dbReference type="PROSITE" id="PS50885"/>
    </source>
</evidence>
<dbReference type="PATRIC" id="fig|883114.3.peg.885"/>
<dbReference type="InterPro" id="IPR004358">
    <property type="entry name" value="Sig_transdc_His_kin-like_C"/>
</dbReference>
<name>H3NNI4_9FIRM</name>
<evidence type="ECO:0000256" key="7">
    <source>
        <dbReference type="ARBA" id="ARBA00023012"/>
    </source>
</evidence>
<dbReference type="GeneID" id="96998890"/>
<accession>H3NNI4</accession>
<dbReference type="EMBL" id="AGEI01000021">
    <property type="protein sequence ID" value="EHR33959.1"/>
    <property type="molecule type" value="Genomic_DNA"/>
</dbReference>
<keyword evidence="9" id="KW-0812">Transmembrane</keyword>
<dbReference type="SMART" id="SM00388">
    <property type="entry name" value="HisKA"/>
    <property type="match status" value="1"/>
</dbReference>
<evidence type="ECO:0000256" key="8">
    <source>
        <dbReference type="ARBA" id="ARBA00023136"/>
    </source>
</evidence>
<sequence length="475" mass="54523">MGKLKDYIYRNKDSLKFRLIFFYMSIFIIFISGFEIFTYLSLKNYYTNNIKANMIAQTRYSQELYESTISEYTLSEVVLNERFEFLNNIQGKVQILDNTGVLYYDNTGDSKVGQTVQNFNNLLDSNGKYKFDNNPDGTLSLNYPIKSNNAQIGIIRTTTSLDEMNWEVFKRMNLFIIFGFFSVLTGFVIIYYFSERFLLPINKLTTLANKLSDGRYTEKSNMDYKGEIGELARTMDELSTNILKKEEIKTDFISSVSHELRTPLTSIKGWAITLQDDGIEGEIIDDGLRIIEKEADRLSDMVEDLLDFSRFTSPRFSLSKSSFNIIPVVKNIIKQLNPRVKEKDIHLIYDYDESEVDIIADENRLKQVFINLIDNAIKFTPENGTIIVSIKKNEDLNLIICEVIDTGIGISEEEIELVTTKFFKGTSSGSHTGLGLSICEEIILQHNGKLEIFSKLNEGTNVHFELPIGDTHEKN</sequence>
<dbReference type="GO" id="GO:0016020">
    <property type="term" value="C:membrane"/>
    <property type="evidence" value="ECO:0007669"/>
    <property type="project" value="UniProtKB-SubCell"/>
</dbReference>
<dbReference type="Pfam" id="PF02518">
    <property type="entry name" value="HATPase_c"/>
    <property type="match status" value="1"/>
</dbReference>
<dbReference type="InterPro" id="IPR036097">
    <property type="entry name" value="HisK_dim/P_sf"/>
</dbReference>
<gene>
    <name evidence="12" type="ORF">HMPREF9709_00895</name>
</gene>
<dbReference type="InterPro" id="IPR003594">
    <property type="entry name" value="HATPase_dom"/>
</dbReference>
<dbReference type="SMART" id="SM00387">
    <property type="entry name" value="HATPase_c"/>
    <property type="match status" value="1"/>
</dbReference>
<organism evidence="12 13">
    <name type="scientific">Helcococcus kunzii ATCC 51366</name>
    <dbReference type="NCBI Taxonomy" id="883114"/>
    <lineage>
        <taxon>Bacteria</taxon>
        <taxon>Bacillati</taxon>
        <taxon>Bacillota</taxon>
        <taxon>Tissierellia</taxon>
        <taxon>Tissierellales</taxon>
        <taxon>Peptoniphilaceae</taxon>
        <taxon>Helcococcus</taxon>
    </lineage>
</organism>
<dbReference type="HOGENOM" id="CLU_000445_89_6_9"/>
<comment type="caution">
    <text evidence="12">The sequence shown here is derived from an EMBL/GenBank/DDBJ whole genome shotgun (WGS) entry which is preliminary data.</text>
</comment>
<dbReference type="SUPFAM" id="SSF158472">
    <property type="entry name" value="HAMP domain-like"/>
    <property type="match status" value="1"/>
</dbReference>
<dbReference type="EC" id="2.7.13.3" evidence="3"/>
<evidence type="ECO:0000259" key="10">
    <source>
        <dbReference type="PROSITE" id="PS50109"/>
    </source>
</evidence>
<evidence type="ECO:0000256" key="5">
    <source>
        <dbReference type="ARBA" id="ARBA00022679"/>
    </source>
</evidence>
<dbReference type="OrthoDB" id="2359336at2"/>
<keyword evidence="7" id="KW-0902">Two-component regulatory system</keyword>
<feature type="domain" description="Histidine kinase" evidence="10">
    <location>
        <begin position="255"/>
        <end position="470"/>
    </location>
</feature>
<evidence type="ECO:0000256" key="9">
    <source>
        <dbReference type="SAM" id="Phobius"/>
    </source>
</evidence>
<feature type="transmembrane region" description="Helical" evidence="9">
    <location>
        <begin position="20"/>
        <end position="42"/>
    </location>
</feature>
<evidence type="ECO:0000313" key="12">
    <source>
        <dbReference type="EMBL" id="EHR33959.1"/>
    </source>
</evidence>
<dbReference type="STRING" id="883114.HMPREF9709_00895"/>
<feature type="domain" description="HAMP" evidence="11">
    <location>
        <begin position="195"/>
        <end position="247"/>
    </location>
</feature>
<keyword evidence="8 9" id="KW-0472">Membrane</keyword>
<dbReference type="Gene3D" id="1.10.287.130">
    <property type="match status" value="1"/>
</dbReference>
<dbReference type="Pfam" id="PF00672">
    <property type="entry name" value="HAMP"/>
    <property type="match status" value="1"/>
</dbReference>
<keyword evidence="6" id="KW-0418">Kinase</keyword>
<keyword evidence="4" id="KW-0597">Phosphoprotein</keyword>
<dbReference type="GO" id="GO:0000155">
    <property type="term" value="F:phosphorelay sensor kinase activity"/>
    <property type="evidence" value="ECO:0007669"/>
    <property type="project" value="InterPro"/>
</dbReference>
<dbReference type="PANTHER" id="PTHR43711:SF1">
    <property type="entry name" value="HISTIDINE KINASE 1"/>
    <property type="match status" value="1"/>
</dbReference>
<evidence type="ECO:0000256" key="2">
    <source>
        <dbReference type="ARBA" id="ARBA00004370"/>
    </source>
</evidence>
<keyword evidence="13" id="KW-1185">Reference proteome</keyword>